<dbReference type="KEGG" id="gtt:GUITHDRAFT_117230"/>
<dbReference type="SMART" id="SM00360">
    <property type="entry name" value="RRM"/>
    <property type="match status" value="1"/>
</dbReference>
<dbReference type="PROSITE" id="PS50297">
    <property type="entry name" value="ANK_REP_REGION"/>
    <property type="match status" value="1"/>
</dbReference>
<dbReference type="PROSITE" id="PS50088">
    <property type="entry name" value="ANK_REPEAT"/>
    <property type="match status" value="1"/>
</dbReference>
<dbReference type="GO" id="GO:0003723">
    <property type="term" value="F:RNA binding"/>
    <property type="evidence" value="ECO:0007669"/>
    <property type="project" value="UniProtKB-UniRule"/>
</dbReference>
<evidence type="ECO:0000256" key="3">
    <source>
        <dbReference type="PROSITE-ProRule" id="PRU00023"/>
    </source>
</evidence>
<keyword evidence="1" id="KW-0677">Repeat</keyword>
<keyword evidence="4" id="KW-0694">RNA-binding</keyword>
<reference evidence="7 9" key="1">
    <citation type="journal article" date="2012" name="Nature">
        <title>Algal genomes reveal evolutionary mosaicism and the fate of nucleomorphs.</title>
        <authorList>
            <consortium name="DOE Joint Genome Institute"/>
            <person name="Curtis B.A."/>
            <person name="Tanifuji G."/>
            <person name="Burki F."/>
            <person name="Gruber A."/>
            <person name="Irimia M."/>
            <person name="Maruyama S."/>
            <person name="Arias M.C."/>
            <person name="Ball S.G."/>
            <person name="Gile G.H."/>
            <person name="Hirakawa Y."/>
            <person name="Hopkins J.F."/>
            <person name="Kuo A."/>
            <person name="Rensing S.A."/>
            <person name="Schmutz J."/>
            <person name="Symeonidi A."/>
            <person name="Elias M."/>
            <person name="Eveleigh R.J."/>
            <person name="Herman E.K."/>
            <person name="Klute M.J."/>
            <person name="Nakayama T."/>
            <person name="Obornik M."/>
            <person name="Reyes-Prieto A."/>
            <person name="Armbrust E.V."/>
            <person name="Aves S.J."/>
            <person name="Beiko R.G."/>
            <person name="Coutinho P."/>
            <person name="Dacks J.B."/>
            <person name="Durnford D.G."/>
            <person name="Fast N.M."/>
            <person name="Green B.R."/>
            <person name="Grisdale C.J."/>
            <person name="Hempel F."/>
            <person name="Henrissat B."/>
            <person name="Hoppner M.P."/>
            <person name="Ishida K."/>
            <person name="Kim E."/>
            <person name="Koreny L."/>
            <person name="Kroth P.G."/>
            <person name="Liu Y."/>
            <person name="Malik S.B."/>
            <person name="Maier U.G."/>
            <person name="McRose D."/>
            <person name="Mock T."/>
            <person name="Neilson J.A."/>
            <person name="Onodera N.T."/>
            <person name="Poole A.M."/>
            <person name="Pritham E.J."/>
            <person name="Richards T.A."/>
            <person name="Rocap G."/>
            <person name="Roy S.W."/>
            <person name="Sarai C."/>
            <person name="Schaack S."/>
            <person name="Shirato S."/>
            <person name="Slamovits C.H."/>
            <person name="Spencer D.F."/>
            <person name="Suzuki S."/>
            <person name="Worden A.Z."/>
            <person name="Zauner S."/>
            <person name="Barry K."/>
            <person name="Bell C."/>
            <person name="Bharti A.K."/>
            <person name="Crow J.A."/>
            <person name="Grimwood J."/>
            <person name="Kramer R."/>
            <person name="Lindquist E."/>
            <person name="Lucas S."/>
            <person name="Salamov A."/>
            <person name="McFadden G.I."/>
            <person name="Lane C.E."/>
            <person name="Keeling P.J."/>
            <person name="Gray M.W."/>
            <person name="Grigoriev I.V."/>
            <person name="Archibald J.M."/>
        </authorList>
    </citation>
    <scope>NUCLEOTIDE SEQUENCE</scope>
    <source>
        <strain evidence="7 9">CCMP2712</strain>
    </source>
</reference>
<evidence type="ECO:0000256" key="2">
    <source>
        <dbReference type="ARBA" id="ARBA00023043"/>
    </source>
</evidence>
<dbReference type="InterPro" id="IPR035979">
    <property type="entry name" value="RBD_domain_sf"/>
</dbReference>
<dbReference type="Pfam" id="PF00076">
    <property type="entry name" value="RRM_1"/>
    <property type="match status" value="1"/>
</dbReference>
<dbReference type="InterPro" id="IPR051165">
    <property type="entry name" value="Multifunctional_ANK_Repeat"/>
</dbReference>
<reference evidence="8" key="3">
    <citation type="submission" date="2015-06" db="UniProtKB">
        <authorList>
            <consortium name="EnsemblProtists"/>
        </authorList>
    </citation>
    <scope>IDENTIFICATION</scope>
</reference>
<dbReference type="SUPFAM" id="SSF54928">
    <property type="entry name" value="RNA-binding domain, RBD"/>
    <property type="match status" value="1"/>
</dbReference>
<feature type="region of interest" description="Disordered" evidence="5">
    <location>
        <begin position="425"/>
        <end position="472"/>
    </location>
</feature>
<dbReference type="Gene3D" id="1.25.40.20">
    <property type="entry name" value="Ankyrin repeat-containing domain"/>
    <property type="match status" value="1"/>
</dbReference>
<dbReference type="STRING" id="905079.L1ILA0"/>
<dbReference type="HOGENOM" id="CLU_579325_0_0_1"/>
<gene>
    <name evidence="7" type="ORF">GUITHDRAFT_117230</name>
</gene>
<evidence type="ECO:0000256" key="4">
    <source>
        <dbReference type="PROSITE-ProRule" id="PRU00176"/>
    </source>
</evidence>
<feature type="domain" description="RRM" evidence="6">
    <location>
        <begin position="327"/>
        <end position="413"/>
    </location>
</feature>
<proteinExistence type="predicted"/>
<dbReference type="InterPro" id="IPR002110">
    <property type="entry name" value="Ankyrin_rpt"/>
</dbReference>
<evidence type="ECO:0000256" key="5">
    <source>
        <dbReference type="SAM" id="MobiDB-lite"/>
    </source>
</evidence>
<keyword evidence="9" id="KW-1185">Reference proteome</keyword>
<name>L1ILA0_GUITC</name>
<dbReference type="SMART" id="SM00248">
    <property type="entry name" value="ANK"/>
    <property type="match status" value="2"/>
</dbReference>
<dbReference type="GeneID" id="17293333"/>
<dbReference type="InterPro" id="IPR036770">
    <property type="entry name" value="Ankyrin_rpt-contain_sf"/>
</dbReference>
<dbReference type="PaxDb" id="55529-EKX36575"/>
<dbReference type="CDD" id="cd00590">
    <property type="entry name" value="RRM_SF"/>
    <property type="match status" value="1"/>
</dbReference>
<evidence type="ECO:0000313" key="8">
    <source>
        <dbReference type="EnsemblProtists" id="EKX36575"/>
    </source>
</evidence>
<dbReference type="PROSITE" id="PS50102">
    <property type="entry name" value="RRM"/>
    <property type="match status" value="1"/>
</dbReference>
<evidence type="ECO:0000313" key="9">
    <source>
        <dbReference type="Proteomes" id="UP000011087"/>
    </source>
</evidence>
<dbReference type="Proteomes" id="UP000011087">
    <property type="component" value="Unassembled WGS sequence"/>
</dbReference>
<evidence type="ECO:0000259" key="6">
    <source>
        <dbReference type="PROSITE" id="PS50102"/>
    </source>
</evidence>
<evidence type="ECO:0000313" key="7">
    <source>
        <dbReference type="EMBL" id="EKX36575.1"/>
    </source>
</evidence>
<dbReference type="Pfam" id="PF12796">
    <property type="entry name" value="Ank_2"/>
    <property type="match status" value="1"/>
</dbReference>
<feature type="compositionally biased region" description="Basic and acidic residues" evidence="5">
    <location>
        <begin position="430"/>
        <end position="439"/>
    </location>
</feature>
<evidence type="ECO:0000256" key="1">
    <source>
        <dbReference type="ARBA" id="ARBA00022737"/>
    </source>
</evidence>
<dbReference type="SUPFAM" id="SSF48403">
    <property type="entry name" value="Ankyrin repeat"/>
    <property type="match status" value="1"/>
</dbReference>
<feature type="repeat" description="ANK" evidence="3">
    <location>
        <begin position="169"/>
        <end position="201"/>
    </location>
</feature>
<protein>
    <recommendedName>
        <fullName evidence="6">RRM domain-containing protein</fullName>
    </recommendedName>
</protein>
<sequence length="472" mass="52972">MELRGGSENLKDLIEEAEEVFEEDEEDNIMREYSTSECDEIISYGSESIDCKIYECMNREGTDEVKARRLVDTFYDMVIRRRHFKYIHKFLIQGIDLNREMTSEDLSKTVADSKFGHLIRTKCTVLHLAAALGYNRTCARLIDLGAEVHAAVWLVYHGSLADVNHATTNGLTPLHYAATSGYVGATFRLLQLGADVYKRTSDGKTAYDVDGCCEFAGPTLTCSQIAFRQGSKHVCYLLQCWILQYGMDLRAARSETAGGVFYHGAGNFSIPPCIRSPAHATAEAFIKSLSACPADNLPNAPAAVEQPVHPHVSRPSFQPRPGVLVPYKIIMKRLPYSMQEEELKALFQTNSLPEPKKISFLRNPDKTHFSMAFVEMQNEEQASRAIAALNNIIVNDPDDPRWPKRLEVSKCYDVRKKPPEQGVLQETVDYEGRRVDPSRRPNQAGRGGFGRGSTSSQHRPSPGGRLNSWWRS</sequence>
<dbReference type="EnsemblProtists" id="EKX36575">
    <property type="protein sequence ID" value="EKX36575"/>
    <property type="gene ID" value="GUITHDRAFT_117230"/>
</dbReference>
<dbReference type="PANTHER" id="PTHR24123">
    <property type="entry name" value="ANKYRIN REPEAT-CONTAINING"/>
    <property type="match status" value="1"/>
</dbReference>
<reference evidence="9" key="2">
    <citation type="submission" date="2012-11" db="EMBL/GenBank/DDBJ databases">
        <authorList>
            <person name="Kuo A."/>
            <person name="Curtis B.A."/>
            <person name="Tanifuji G."/>
            <person name="Burki F."/>
            <person name="Gruber A."/>
            <person name="Irimia M."/>
            <person name="Maruyama S."/>
            <person name="Arias M.C."/>
            <person name="Ball S.G."/>
            <person name="Gile G.H."/>
            <person name="Hirakawa Y."/>
            <person name="Hopkins J.F."/>
            <person name="Rensing S.A."/>
            <person name="Schmutz J."/>
            <person name="Symeonidi A."/>
            <person name="Elias M."/>
            <person name="Eveleigh R.J."/>
            <person name="Herman E.K."/>
            <person name="Klute M.J."/>
            <person name="Nakayama T."/>
            <person name="Obornik M."/>
            <person name="Reyes-Prieto A."/>
            <person name="Armbrust E.V."/>
            <person name="Aves S.J."/>
            <person name="Beiko R.G."/>
            <person name="Coutinho P."/>
            <person name="Dacks J.B."/>
            <person name="Durnford D.G."/>
            <person name="Fast N.M."/>
            <person name="Green B.R."/>
            <person name="Grisdale C."/>
            <person name="Hempe F."/>
            <person name="Henrissat B."/>
            <person name="Hoppner M.P."/>
            <person name="Ishida K.-I."/>
            <person name="Kim E."/>
            <person name="Koreny L."/>
            <person name="Kroth P.G."/>
            <person name="Liu Y."/>
            <person name="Malik S.-B."/>
            <person name="Maier U.G."/>
            <person name="McRose D."/>
            <person name="Mock T."/>
            <person name="Neilson J.A."/>
            <person name="Onodera N.T."/>
            <person name="Poole A.M."/>
            <person name="Pritham E.J."/>
            <person name="Richards T.A."/>
            <person name="Rocap G."/>
            <person name="Roy S.W."/>
            <person name="Sarai C."/>
            <person name="Schaack S."/>
            <person name="Shirato S."/>
            <person name="Slamovits C.H."/>
            <person name="Spencer D.F."/>
            <person name="Suzuki S."/>
            <person name="Worden A.Z."/>
            <person name="Zauner S."/>
            <person name="Barry K."/>
            <person name="Bell C."/>
            <person name="Bharti A.K."/>
            <person name="Crow J.A."/>
            <person name="Grimwood J."/>
            <person name="Kramer R."/>
            <person name="Lindquist E."/>
            <person name="Lucas S."/>
            <person name="Salamov A."/>
            <person name="McFadden G.I."/>
            <person name="Lane C.E."/>
            <person name="Keeling P.J."/>
            <person name="Gray M.W."/>
            <person name="Grigoriev I.V."/>
            <person name="Archibald J.M."/>
        </authorList>
    </citation>
    <scope>NUCLEOTIDE SEQUENCE</scope>
    <source>
        <strain evidence="9">CCMP2712</strain>
    </source>
</reference>
<keyword evidence="2 3" id="KW-0040">ANK repeat</keyword>
<accession>L1ILA0</accession>
<dbReference type="InterPro" id="IPR000504">
    <property type="entry name" value="RRM_dom"/>
</dbReference>
<dbReference type="Gene3D" id="3.30.70.330">
    <property type="match status" value="1"/>
</dbReference>
<dbReference type="InterPro" id="IPR012677">
    <property type="entry name" value="Nucleotide-bd_a/b_plait_sf"/>
</dbReference>
<dbReference type="AlphaFoldDB" id="L1ILA0"/>
<organism evidence="7">
    <name type="scientific">Guillardia theta (strain CCMP2712)</name>
    <name type="common">Cryptophyte</name>
    <dbReference type="NCBI Taxonomy" id="905079"/>
    <lineage>
        <taxon>Eukaryota</taxon>
        <taxon>Cryptophyceae</taxon>
        <taxon>Pyrenomonadales</taxon>
        <taxon>Geminigeraceae</taxon>
        <taxon>Guillardia</taxon>
    </lineage>
</organism>
<dbReference type="OrthoDB" id="194358at2759"/>
<dbReference type="EMBL" id="JH993071">
    <property type="protein sequence ID" value="EKX36575.1"/>
    <property type="molecule type" value="Genomic_DNA"/>
</dbReference>
<dbReference type="PANTHER" id="PTHR24123:SF33">
    <property type="entry name" value="PROTEIN HOS4"/>
    <property type="match status" value="1"/>
</dbReference>
<dbReference type="RefSeq" id="XP_005823555.1">
    <property type="nucleotide sequence ID" value="XM_005823498.1"/>
</dbReference>